<name>A0A0F5Y829_9CYAN</name>
<accession>A0A0F5Y829</accession>
<dbReference type="SUPFAM" id="SSF51197">
    <property type="entry name" value="Clavaminate synthase-like"/>
    <property type="match status" value="1"/>
</dbReference>
<dbReference type="PANTHER" id="PTHR13096">
    <property type="entry name" value="MINA53 MYC INDUCED NUCLEAR ANTIGEN"/>
    <property type="match status" value="1"/>
</dbReference>
<dbReference type="GO" id="GO:0032453">
    <property type="term" value="F:histone H3K4 demethylase activity"/>
    <property type="evidence" value="ECO:0007669"/>
    <property type="project" value="TreeGrafter"/>
</dbReference>
<comment type="cofactor">
    <cofactor evidence="1">
        <name>Fe(2+)</name>
        <dbReference type="ChEBI" id="CHEBI:29033"/>
    </cofactor>
</comment>
<keyword evidence="2" id="KW-0479">Metal-binding</keyword>
<dbReference type="PANTHER" id="PTHR13096:SF9">
    <property type="entry name" value="BIFUNCTIONAL LYSINE-SPECIFIC DEMETHYLASE AND HISTIDYL-HYDROXYLASE"/>
    <property type="match status" value="1"/>
</dbReference>
<sequence length="391" mass="45406">MQTLSSILHPYPVEQFLAENWTKRGILIPSEQPGKFQHLFSWQQLNHLLNFHEFCHPNIRFTVQGNTLPACDPQDWVKRCKEGATLVMDHLHNRVPALADLVWGLQREIGHSKAHINLYCSWPGQQAFQCHYDTHEVLVFQIEGQKEWFVFGETEQYPRENWKRSGQKPPEEPPYIQCVLNPGDFLYIPRGHWHYAIAHDQPSLHLTLGMRCFVGSDLLDWLVDQIKEEEIWRKNLPLILEGDTSQLKDYSQRLLDHLSTTLRVKQQELSQGYVRFQSLKGSSRHPEISLPNQVGFNLFEQELDTRLRLAKHQKVIVEFLDEGKCQLVTGTKKLMFKGLDINTIEKLVEKLFTTETFTAKDVAQWLPEADLEIVILPLLASLIKEGFIVAD</sequence>
<dbReference type="GO" id="GO:0051864">
    <property type="term" value="F:histone H3K36 demethylase activity"/>
    <property type="evidence" value="ECO:0007669"/>
    <property type="project" value="TreeGrafter"/>
</dbReference>
<comment type="caution">
    <text evidence="5">The sequence shown here is derived from an EMBL/GenBank/DDBJ whole genome shotgun (WGS) entry which is preliminary data.</text>
</comment>
<evidence type="ECO:0000256" key="3">
    <source>
        <dbReference type="ARBA" id="ARBA00023004"/>
    </source>
</evidence>
<evidence type="ECO:0000256" key="1">
    <source>
        <dbReference type="ARBA" id="ARBA00001954"/>
    </source>
</evidence>
<dbReference type="SMART" id="SM00558">
    <property type="entry name" value="JmjC"/>
    <property type="match status" value="1"/>
</dbReference>
<dbReference type="Gene3D" id="2.60.120.650">
    <property type="entry name" value="Cupin"/>
    <property type="match status" value="1"/>
</dbReference>
<gene>
    <name evidence="5" type="ORF">WN50_28195</name>
    <name evidence="6" type="ORF">WN50_37745</name>
</gene>
<protein>
    <recommendedName>
        <fullName evidence="4">JmjC domain-containing protein</fullName>
    </recommendedName>
</protein>
<dbReference type="PATRIC" id="fig|1637645.4.peg.5158"/>
<dbReference type="GO" id="GO:0046872">
    <property type="term" value="F:metal ion binding"/>
    <property type="evidence" value="ECO:0007669"/>
    <property type="project" value="UniProtKB-KW"/>
</dbReference>
<dbReference type="Pfam" id="PF08007">
    <property type="entry name" value="JmjC_2"/>
    <property type="match status" value="1"/>
</dbReference>
<dbReference type="InterPro" id="IPR003347">
    <property type="entry name" value="JmjC_dom"/>
</dbReference>
<evidence type="ECO:0000313" key="5">
    <source>
        <dbReference type="EMBL" id="KKD34918.1"/>
    </source>
</evidence>
<dbReference type="PROSITE" id="PS51184">
    <property type="entry name" value="JMJC"/>
    <property type="match status" value="1"/>
</dbReference>
<feature type="domain" description="JmjC" evidence="4">
    <location>
        <begin position="84"/>
        <end position="227"/>
    </location>
</feature>
<dbReference type="EMBL" id="LATL02000258">
    <property type="protein sequence ID" value="KMW70118.1"/>
    <property type="molecule type" value="Genomic_DNA"/>
</dbReference>
<proteinExistence type="predicted"/>
<reference evidence="5 7" key="1">
    <citation type="submission" date="2015-06" db="EMBL/GenBank/DDBJ databases">
        <title>Draft genome assembly of filamentous brackish cyanobacterium Limnoraphis robusta strain CS-951.</title>
        <authorList>
            <person name="Willis A."/>
            <person name="Parks M."/>
            <person name="Burford M.A."/>
        </authorList>
    </citation>
    <scope>NUCLEOTIDE SEQUENCE [LARGE SCALE GENOMIC DNA]</scope>
    <source>
        <strain evidence="5 7">CS-951</strain>
    </source>
</reference>
<dbReference type="OrthoDB" id="118524at2"/>
<dbReference type="AlphaFoldDB" id="A0A0F5Y829"/>
<keyword evidence="3" id="KW-0408">Iron</keyword>
<evidence type="ECO:0000256" key="2">
    <source>
        <dbReference type="ARBA" id="ARBA00022723"/>
    </source>
</evidence>
<dbReference type="InterPro" id="IPR039994">
    <property type="entry name" value="NO66-like"/>
</dbReference>
<dbReference type="RefSeq" id="WP_046281940.1">
    <property type="nucleotide sequence ID" value="NZ_LATL02000258.1"/>
</dbReference>
<evidence type="ECO:0000313" key="6">
    <source>
        <dbReference type="EMBL" id="KMW70118.1"/>
    </source>
</evidence>
<evidence type="ECO:0000313" key="7">
    <source>
        <dbReference type="Proteomes" id="UP000033607"/>
    </source>
</evidence>
<evidence type="ECO:0000259" key="4">
    <source>
        <dbReference type="PROSITE" id="PS51184"/>
    </source>
</evidence>
<organism evidence="5 7">
    <name type="scientific">Limnoraphis robusta CS-951</name>
    <dbReference type="NCBI Taxonomy" id="1637645"/>
    <lineage>
        <taxon>Bacteria</taxon>
        <taxon>Bacillati</taxon>
        <taxon>Cyanobacteriota</taxon>
        <taxon>Cyanophyceae</taxon>
        <taxon>Oscillatoriophycideae</taxon>
        <taxon>Oscillatoriales</taxon>
        <taxon>Sirenicapillariaceae</taxon>
        <taxon>Limnoraphis</taxon>
    </lineage>
</organism>
<dbReference type="Proteomes" id="UP000033607">
    <property type="component" value="Unassembled WGS sequence"/>
</dbReference>
<dbReference type="EMBL" id="LATL02000324">
    <property type="protein sequence ID" value="KKD34918.1"/>
    <property type="molecule type" value="Genomic_DNA"/>
</dbReference>